<keyword evidence="4" id="KW-1185">Reference proteome</keyword>
<gene>
    <name evidence="3" type="ORF">MEQU1_002500</name>
</gene>
<dbReference type="EMBL" id="CP119903">
    <property type="protein sequence ID" value="WFD23806.1"/>
    <property type="molecule type" value="Genomic_DNA"/>
</dbReference>
<dbReference type="PANTHER" id="PTHR39394:SF1">
    <property type="entry name" value="DNAJ HOMOLOGUE SUBFAMILY C MEMBER 28 CONSERVED DOMAIN-CONTAINING PROTEIN"/>
    <property type="match status" value="1"/>
</dbReference>
<dbReference type="AlphaFoldDB" id="A0AAF0EJA6"/>
<dbReference type="PANTHER" id="PTHR39394">
    <property type="entry name" value="YALI0E31793P"/>
    <property type="match status" value="1"/>
</dbReference>
<dbReference type="Pfam" id="PF09350">
    <property type="entry name" value="DJC28_CD"/>
    <property type="match status" value="1"/>
</dbReference>
<evidence type="ECO:0000256" key="1">
    <source>
        <dbReference type="SAM" id="MobiDB-lite"/>
    </source>
</evidence>
<evidence type="ECO:0000259" key="2">
    <source>
        <dbReference type="Pfam" id="PF09350"/>
    </source>
</evidence>
<reference evidence="3" key="1">
    <citation type="submission" date="2023-03" db="EMBL/GenBank/DDBJ databases">
        <title>Mating type loci evolution in Malassezia.</title>
        <authorList>
            <person name="Coelho M.A."/>
        </authorList>
    </citation>
    <scope>NUCLEOTIDE SEQUENCE</scope>
    <source>
        <strain evidence="3">CBS 12830</strain>
    </source>
</reference>
<accession>A0AAF0EJA6</accession>
<sequence>MQVGHGRVAQGAQALRRLRLARYSHRASDQLFLDAEKEETSTKQVRRDLLQVDDPVWTGEERLEDAVLRMLMDKHKPLRSGTTGLVSEKKKLQMAQRSSERPLSKLDEKPAAPVRPYTPEGQPWNAVFVVPTHARADAPKVYRGRYLNVEAPKSEMAKKLESMGVSPSQLALTDRQAMGHVRQSLRRAIDNERIENARHMKLNLSGKGSTAAETAQQHRPMIAMVGAVKGIAGLAEQKIEEARHLGIFDRNPLRGKPLTSDHNEYNPHLGREEFFLNRIVHRQGARPPWVELHVEMKTEEKALRQRIQHAWVCRALMRLDESGAWRQWEPVRVAWGQVDPKTDMPTFHVEECNKAGQTRLLTWAESFRDPEWIRREAAFHTEAVHQLNQKP</sequence>
<feature type="domain" description="DnaJ homologue subfamily C member 28 conserved" evidence="2">
    <location>
        <begin position="234"/>
        <end position="304"/>
    </location>
</feature>
<evidence type="ECO:0000313" key="3">
    <source>
        <dbReference type="EMBL" id="WFD23806.1"/>
    </source>
</evidence>
<proteinExistence type="predicted"/>
<feature type="compositionally biased region" description="Basic and acidic residues" evidence="1">
    <location>
        <begin position="98"/>
        <end position="110"/>
    </location>
</feature>
<name>A0AAF0EJA6_9BASI</name>
<evidence type="ECO:0000313" key="4">
    <source>
        <dbReference type="Proteomes" id="UP001214415"/>
    </source>
</evidence>
<organism evidence="3 4">
    <name type="scientific">Malassezia equina</name>
    <dbReference type="NCBI Taxonomy" id="1381935"/>
    <lineage>
        <taxon>Eukaryota</taxon>
        <taxon>Fungi</taxon>
        <taxon>Dikarya</taxon>
        <taxon>Basidiomycota</taxon>
        <taxon>Ustilaginomycotina</taxon>
        <taxon>Malasseziomycetes</taxon>
        <taxon>Malasseziales</taxon>
        <taxon>Malasseziaceae</taxon>
        <taxon>Malassezia</taxon>
    </lineage>
</organism>
<dbReference type="InterPro" id="IPR018961">
    <property type="entry name" value="DnaJ_homolog_subfam-C_membr-28"/>
</dbReference>
<dbReference type="Proteomes" id="UP001214415">
    <property type="component" value="Chromosome 4"/>
</dbReference>
<protein>
    <recommendedName>
        <fullName evidence="2">DnaJ homologue subfamily C member 28 conserved domain-containing protein</fullName>
    </recommendedName>
</protein>
<feature type="region of interest" description="Disordered" evidence="1">
    <location>
        <begin position="79"/>
        <end position="118"/>
    </location>
</feature>